<dbReference type="GO" id="GO:0005886">
    <property type="term" value="C:plasma membrane"/>
    <property type="evidence" value="ECO:0007669"/>
    <property type="project" value="TreeGrafter"/>
</dbReference>
<feature type="transmembrane region" description="Helical" evidence="6">
    <location>
        <begin position="20"/>
        <end position="48"/>
    </location>
</feature>
<feature type="transmembrane region" description="Helical" evidence="6">
    <location>
        <begin position="89"/>
        <end position="108"/>
    </location>
</feature>
<name>A0A1I6U5Z6_9EURY</name>
<gene>
    <name evidence="8" type="ORF">SAMN04488556_3581</name>
</gene>
<dbReference type="RefSeq" id="WP_092906609.1">
    <property type="nucleotide sequence ID" value="NZ_FOZS01000004.1"/>
</dbReference>
<feature type="domain" description="GtrA/DPMS transmembrane" evidence="7">
    <location>
        <begin position="18"/>
        <end position="146"/>
    </location>
</feature>
<keyword evidence="5 6" id="KW-0472">Membrane</keyword>
<dbReference type="PANTHER" id="PTHR38459">
    <property type="entry name" value="PROPHAGE BACTOPRENOL-LINKED GLUCOSE TRANSLOCASE HOMOLOG"/>
    <property type="match status" value="1"/>
</dbReference>
<evidence type="ECO:0000256" key="4">
    <source>
        <dbReference type="ARBA" id="ARBA00022989"/>
    </source>
</evidence>
<evidence type="ECO:0000313" key="8">
    <source>
        <dbReference type="EMBL" id="SFS96866.1"/>
    </source>
</evidence>
<comment type="similarity">
    <text evidence="2">Belongs to the GtrA family.</text>
</comment>
<evidence type="ECO:0000256" key="6">
    <source>
        <dbReference type="SAM" id="Phobius"/>
    </source>
</evidence>
<evidence type="ECO:0000313" key="9">
    <source>
        <dbReference type="Proteomes" id="UP000199199"/>
    </source>
</evidence>
<comment type="subcellular location">
    <subcellularLocation>
        <location evidence="1">Membrane</location>
        <topology evidence="1">Multi-pass membrane protein</topology>
    </subcellularLocation>
</comment>
<sequence length="149" mass="16054">MSADSTIDSLIYLDRFKRFVSVGIVGAGIETVVFTVLTTVVGFGWIAAKGVGAELSISTMFLLNDRWTFTTSGTFSQGAFLRRWGKSHLVRAVGLTVGFVVLILLVRIPDFSLPVAGIDAWPTVANAIGIGVGMVFNYVAESLYTWQVA</sequence>
<reference evidence="9" key="1">
    <citation type="submission" date="2016-10" db="EMBL/GenBank/DDBJ databases">
        <authorList>
            <person name="Varghese N."/>
            <person name="Submissions S."/>
        </authorList>
    </citation>
    <scope>NUCLEOTIDE SEQUENCE [LARGE SCALE GENOMIC DNA]</scope>
    <source>
        <strain evidence="9">DSM 22427</strain>
    </source>
</reference>
<evidence type="ECO:0000256" key="5">
    <source>
        <dbReference type="ARBA" id="ARBA00023136"/>
    </source>
</evidence>
<dbReference type="OrthoDB" id="44002at2157"/>
<dbReference type="Pfam" id="PF04138">
    <property type="entry name" value="GtrA_DPMS_TM"/>
    <property type="match status" value="1"/>
</dbReference>
<feature type="transmembrane region" description="Helical" evidence="6">
    <location>
        <begin position="120"/>
        <end position="140"/>
    </location>
</feature>
<dbReference type="GO" id="GO:0000271">
    <property type="term" value="P:polysaccharide biosynthetic process"/>
    <property type="evidence" value="ECO:0007669"/>
    <property type="project" value="InterPro"/>
</dbReference>
<keyword evidence="4 6" id="KW-1133">Transmembrane helix</keyword>
<accession>A0A1I6U5Z6</accession>
<evidence type="ECO:0000256" key="1">
    <source>
        <dbReference type="ARBA" id="ARBA00004141"/>
    </source>
</evidence>
<keyword evidence="9" id="KW-1185">Reference proteome</keyword>
<dbReference type="InterPro" id="IPR007267">
    <property type="entry name" value="GtrA_DPMS_TM"/>
</dbReference>
<dbReference type="EMBL" id="FOZS01000004">
    <property type="protein sequence ID" value="SFS96866.1"/>
    <property type="molecule type" value="Genomic_DNA"/>
</dbReference>
<protein>
    <submittedName>
        <fullName evidence="8">Putative flippase GtrA (Transmembrane translocase of bactoprenol-linked glucose)</fullName>
    </submittedName>
</protein>
<dbReference type="PANTHER" id="PTHR38459:SF1">
    <property type="entry name" value="PROPHAGE BACTOPRENOL-LINKED GLUCOSE TRANSLOCASE HOMOLOG"/>
    <property type="match status" value="1"/>
</dbReference>
<evidence type="ECO:0000259" key="7">
    <source>
        <dbReference type="Pfam" id="PF04138"/>
    </source>
</evidence>
<dbReference type="Proteomes" id="UP000199199">
    <property type="component" value="Unassembled WGS sequence"/>
</dbReference>
<proteinExistence type="inferred from homology"/>
<dbReference type="AlphaFoldDB" id="A0A1I6U5Z6"/>
<dbReference type="InterPro" id="IPR051401">
    <property type="entry name" value="GtrA_CellWall_Glycosyl"/>
</dbReference>
<organism evidence="8 9">
    <name type="scientific">Halostagnicola kamekurae</name>
    <dbReference type="NCBI Taxonomy" id="619731"/>
    <lineage>
        <taxon>Archaea</taxon>
        <taxon>Methanobacteriati</taxon>
        <taxon>Methanobacteriota</taxon>
        <taxon>Stenosarchaea group</taxon>
        <taxon>Halobacteria</taxon>
        <taxon>Halobacteriales</taxon>
        <taxon>Natrialbaceae</taxon>
        <taxon>Halostagnicola</taxon>
    </lineage>
</organism>
<evidence type="ECO:0000256" key="2">
    <source>
        <dbReference type="ARBA" id="ARBA00009399"/>
    </source>
</evidence>
<evidence type="ECO:0000256" key="3">
    <source>
        <dbReference type="ARBA" id="ARBA00022692"/>
    </source>
</evidence>
<keyword evidence="3 6" id="KW-0812">Transmembrane</keyword>